<proteinExistence type="predicted"/>
<feature type="compositionally biased region" description="Acidic residues" evidence="5">
    <location>
        <begin position="3952"/>
        <end position="3968"/>
    </location>
</feature>
<evidence type="ECO:0000259" key="7">
    <source>
        <dbReference type="PROSITE" id="PS50237"/>
    </source>
</evidence>
<organism evidence="8 9">
    <name type="scientific">Phytophthora infestans</name>
    <name type="common">Potato late blight agent</name>
    <name type="synonym">Botrytis infestans</name>
    <dbReference type="NCBI Taxonomy" id="4787"/>
    <lineage>
        <taxon>Eukaryota</taxon>
        <taxon>Sar</taxon>
        <taxon>Stramenopiles</taxon>
        <taxon>Oomycota</taxon>
        <taxon>Peronosporomycetes</taxon>
        <taxon>Peronosporales</taxon>
        <taxon>Peronosporaceae</taxon>
        <taxon>Phytophthora</taxon>
    </lineage>
</organism>
<dbReference type="PROSITE" id="PS50188">
    <property type="entry name" value="B302_SPRY"/>
    <property type="match status" value="2"/>
</dbReference>
<feature type="region of interest" description="Disordered" evidence="5">
    <location>
        <begin position="3943"/>
        <end position="3973"/>
    </location>
</feature>
<dbReference type="PANTHER" id="PTHR22870">
    <property type="entry name" value="REGULATOR OF CHROMOSOME CONDENSATION"/>
    <property type="match status" value="1"/>
</dbReference>
<dbReference type="PROSITE" id="PS50237">
    <property type="entry name" value="HECT"/>
    <property type="match status" value="1"/>
</dbReference>
<feature type="repeat" description="RCC1" evidence="4">
    <location>
        <begin position="412"/>
        <end position="481"/>
    </location>
</feature>
<dbReference type="Pfam" id="PF00622">
    <property type="entry name" value="SPRY"/>
    <property type="match status" value="2"/>
</dbReference>
<keyword evidence="9" id="KW-1185">Reference proteome</keyword>
<feature type="compositionally biased region" description="Low complexity" evidence="5">
    <location>
        <begin position="719"/>
        <end position="731"/>
    </location>
</feature>
<keyword evidence="2 3" id="KW-0833">Ubl conjugation pathway</keyword>
<dbReference type="InterPro" id="IPR058923">
    <property type="entry name" value="RCC1-like_dom"/>
</dbReference>
<dbReference type="InterPro" id="IPR051210">
    <property type="entry name" value="Ub_ligase/GEF_domain"/>
</dbReference>
<feature type="compositionally biased region" description="Low complexity" evidence="5">
    <location>
        <begin position="2680"/>
        <end position="2690"/>
    </location>
</feature>
<feature type="repeat" description="RCC1" evidence="4">
    <location>
        <begin position="296"/>
        <end position="358"/>
    </location>
</feature>
<dbReference type="PROSITE" id="PS00626">
    <property type="entry name" value="RCC1_2"/>
    <property type="match status" value="2"/>
</dbReference>
<dbReference type="PANTHER" id="PTHR22870:SF408">
    <property type="entry name" value="OS09G0560450 PROTEIN"/>
    <property type="match status" value="1"/>
</dbReference>
<dbReference type="EMBL" id="WSZM01000219">
    <property type="protein sequence ID" value="KAF4038124.1"/>
    <property type="molecule type" value="Genomic_DNA"/>
</dbReference>
<dbReference type="PRINTS" id="PR00633">
    <property type="entry name" value="RCCNDNSATION"/>
</dbReference>
<dbReference type="SUPFAM" id="SSF56204">
    <property type="entry name" value="Hect, E3 ligase catalytic domain"/>
    <property type="match status" value="1"/>
</dbReference>
<feature type="repeat" description="RCC1" evidence="4">
    <location>
        <begin position="538"/>
        <end position="599"/>
    </location>
</feature>
<dbReference type="InterPro" id="IPR003877">
    <property type="entry name" value="SPRY_dom"/>
</dbReference>
<feature type="repeat" description="RCC1" evidence="4">
    <location>
        <begin position="652"/>
        <end position="705"/>
    </location>
</feature>
<dbReference type="CDD" id="cd11709">
    <property type="entry name" value="SPRY"/>
    <property type="match status" value="2"/>
</dbReference>
<evidence type="ECO:0000256" key="5">
    <source>
        <dbReference type="SAM" id="MobiDB-lite"/>
    </source>
</evidence>
<evidence type="ECO:0000256" key="2">
    <source>
        <dbReference type="ARBA" id="ARBA00022786"/>
    </source>
</evidence>
<dbReference type="Pfam" id="PF25390">
    <property type="entry name" value="WD40_RLD"/>
    <property type="match status" value="1"/>
</dbReference>
<dbReference type="InterPro" id="IPR001870">
    <property type="entry name" value="B30.2/SPRY"/>
</dbReference>
<evidence type="ECO:0000313" key="8">
    <source>
        <dbReference type="EMBL" id="KAF4038124.1"/>
    </source>
</evidence>
<feature type="repeat" description="RCC1" evidence="4">
    <location>
        <begin position="359"/>
        <end position="411"/>
    </location>
</feature>
<dbReference type="PROSITE" id="PS50012">
    <property type="entry name" value="RCC1_3"/>
    <property type="match status" value="7"/>
</dbReference>
<keyword evidence="1" id="KW-0677">Repeat</keyword>
<evidence type="ECO:0000256" key="4">
    <source>
        <dbReference type="PROSITE-ProRule" id="PRU00235"/>
    </source>
</evidence>
<reference evidence="8" key="1">
    <citation type="submission" date="2020-04" db="EMBL/GenBank/DDBJ databases">
        <title>Hybrid Assembly of Korean Phytophthora infestans isolates.</title>
        <authorList>
            <person name="Prokchorchik M."/>
            <person name="Lee Y."/>
            <person name="Seo J."/>
            <person name="Cho J.-H."/>
            <person name="Park Y.-E."/>
            <person name="Jang D.-C."/>
            <person name="Im J.-S."/>
            <person name="Choi J.-G."/>
            <person name="Park H.-J."/>
            <person name="Lee G.-B."/>
            <person name="Lee Y.-G."/>
            <person name="Hong S.-Y."/>
            <person name="Cho K."/>
            <person name="Sohn K.H."/>
        </authorList>
    </citation>
    <scope>NUCLEOTIDE SEQUENCE</scope>
    <source>
        <strain evidence="8">KR_1_A1</strain>
    </source>
</reference>
<feature type="region of interest" description="Disordered" evidence="5">
    <location>
        <begin position="709"/>
        <end position="753"/>
    </location>
</feature>
<feature type="domain" description="B30.2/SPRY" evidence="6">
    <location>
        <begin position="2449"/>
        <end position="2635"/>
    </location>
</feature>
<evidence type="ECO:0000313" key="9">
    <source>
        <dbReference type="Proteomes" id="UP000602510"/>
    </source>
</evidence>
<dbReference type="Pfam" id="PF00415">
    <property type="entry name" value="RCC1"/>
    <property type="match status" value="1"/>
</dbReference>
<sequence>MEALLLQDGAYVNDRYEELQEGRRQKDQNGPAQSVGVFADCSSTFKLSDEERQQLEHWRIVQRAKALYAKGPTPQLTKRFLVLQNILDKLYAEKEADLYITSPSNNALKRPDTIETNVPIAFKELPLPTQIVLKMFFRTCQSLRDPLKLAVNSRLSVQIAAKLPSLLTSMPTCVLSPGLTDEVPVELEDEGNVWSVFYQLFQLFEELLGIKSDCMGEEKVCLSASDRATVVVAYVALSLKWGRLGYLLKGIKLLLENDAELGGVRLEPLQPLFRELAEASVERAQTTIGEEDQPCGYLMSFGKGDHGKLGHGQCVHVSCQEGNCTENKLVPTMIAATRDILFRRIDSLSTHSIAITAKGDAMAWGNGDKYRLGHGSSTKEYTPRMIEHLRLKGRVRDLACGLGHTLALMESGELFAWGNGSNGRLGLGDTNDRSNPTRVILPTIEQGKEADGGPESCSTSVPVRFRHIFCGASHSLGLSWDGRAYTWGKNNQGQCGHGHTNDQWTIQEIESFEDGEEAECVTYAAGGWEHTLFSTASGRVYSCGCGYKDSRRAGIPPVLGHGDCDRRLKPTLIQSLEDAREEIVRVACGWDHSLAVSASGKVYTWGSGTNGKLGHGDEESFDTPTLVRTMEGRHVKDAKAGCEHTVFLTYDHELWSCGQGDSGRLGHGDSQTRKRPTKIGLFGQGGLKPVALAVGDKYNLVLVRDNDAQYEGESESEPASISKAQQQASSSHGATRLNNRLRTGHKRHQSSREKEFGAIWVLSVADGINPKGNSPTTTYNDPDSARSAALFIAGHVDRLATGYTCNELDGKRHDLKVSEPNLKAQKTILIPYTTDTSYASLDTLLHLLWWFSSCEGFKEKTARGDNDLEILERMALALSCLRILQLNLKKSLEVYHLPVQTGGLYCSESGDLFRRVHKLLDSLAGLKGEDSVGRFSGSHRSDGVQNLIAIGNAVSHEAACALKMGFGMFYPTAASRCSLLWEILDDCKVDTPSMRTVIVSDQLCKDSTMTEIFKSLLPLGLLRQNVLPADMSATGKDIFDIKTLMIVLVRRSSAEAIKHLDNEAFSDFTNAPDCFLRLLLVLQMHYFSIVHRSATEANGTGASNRQILDSLHEYIDVLMAESLAVLRRLHTSSRQHEEIITWRLNGSFFQTLLPGAIECLAILLVPVSKSIDNLVLVERILPNLHVMLKMLDEVSWKMHTGSDNQTHDDTVTPLGSTAQDRNWFVDLADVCAVLCGKLSCELFHPWGTFTMGLDENTQRGNYYSLVMSQGRLETQDVLSTRAHVSNSIHNILEWERLGVFEVEDELVGANEDATASSSLLSSTDHGRHVLLQLCDADFPSKSMSFWTWVAAKLSKEVDITIETQRLLMLVVSVSSWHLGLSSELRSVYELYVTAAQGGTAIDSVAPIGRIWDVFSVLLSATKSGSWIYDSVDSEIVTNAIELSKLLLRLQPNPVFVPHILRCEDGDLETDESMFEMFEFLTKSHNVRIIEHSLAMKIADGALLRTGICILHDLLRKLTTSSSKSCLLDEFVAVTLRVNLVPAASNQIIRIGEHGHPIDKAIENLFVRLARVVSNDQASFELKKKALMAWTVPLSTSNRGIPSVVALIAKSGLMSTLVELLLDEANVLDTHIDTNALTHPTDYQECESKVPTKISPVKSLLFDQTPGQIISILAWEAFCAIAIQLSKSDIFAEHRQYLLLRSSGSNVHGEPLTPRSTVMSPRRRLTLPKKMVISSTEEIIEQMTDGLFLMLEGTKTRLDALEMSSQEYAEVIRPLEKNIEKQDYSRVCLFGSPVQFSHSNSCDIAIPKANTSEATTSLTVVFWVYVEHTGAAFPNNEVHTWSKESSVRVITLSTNDSSGPDSSGSLVVFTRDASSDDVSIGLSIKCEGDTTNGWCSVFVDEHIPRRRWIQIVLSFDKDKPEQLQIFVAARRSTLSNSQQSVDRYKIFCSEVLQKATLWTQMTVGGVADMDTLTNRNETNAPELQRLPALPKKPIVGFTAVVDDVFVAHKALPEDIIARMQCNGPVLFRLKQRCIAENHCAKVLGLLCQLVGTGEELSSEGSPAKHPSSNRWATLLTHMLARTCRDQDLAQVYLCHFLQVVLPRASPLAEFDVEILGQKLFGSRQMKTMNLEEFFIDLNENTPLLSTSTIRRQNEALYRTMHQRGILHGYFQSEKASDETKTGILTLKLKASMRFAAAVHLFQTLCCSPLWRRRMDQFIETSGVIFQNSGVLQELFEAEDCSDLSLAKMSAVVGTIAGYAEQVVNSHRASVQEAAILPSAIQAYNSPFDSVVRSDNDNHVRNIQALVTEMLSEETKNVLHLPARKDILAKRHNDIVATNALDQRIASVAHQRARVLRVLMTALLREQSSATSNSWHHFVLNKSIVCDSLLLTASSSLKEQIVALLGPDAKIAMKLRRLRIFLKEILRGGKHHRNVPLTVTLADLENLQWRLWEEFSTRSPSTSLYPWWQSSQLDGRLSLEVIGGEVELNDLRVKALEHFPTVHLSQASISASSGLWFFEVVVLTDGLMQIGYVDGDFTADPLQGQGVGDHTNSWAFDGFRCKRWNVNSYDYGEQWKADDVVGVLLDTDRMEMSYFLNGKFLGVAFSGIPMTSSSRMCPAASLNVHQSAEFHFGTRSIVSSSEVSSFRGFKYLPVLDNDDQSRFRPVIAALDSVDNLCKEGNGSSEDWSTSGDSDTDGGDITLAGSDSLSSVRRTLNLCSRDGRDTHSADQNDEENAQRRRDLVEGLTGLGFPLEWVTRCATETRMSMDETGAVAWILEQMEKESAQDGASKVPPRAGFKDDGMIHLPGLVVSQSADTFAADSGEVTELEDKSSNVPIFRPPRSSFSGITGTALADINAFIDAEKDQQSDETSSDAFQSDLYRQRHIGRQTLSDLALTTEENEQKSKRGVDDLVPLRAVVDTTLFVSYSRQAVTSLLLLASKEEEQEAVYRMVHRLLSSQETSTRLRRFLKIGIGLDTLDSVFEWGYISERFGPNGPFQLQKSVVALLKYEARALSRSSPIENLSESSPFLGFFCQEMLGQCDRGLSLTRSKQSEKSGSETRAVQAEAAWFAWVSGVVIGFVEDQSLAVEKESHHSDVVVPLFSSVSFAEKLVTIASSPSTTLKTWRYVAFRLMTRIVFVIRARDSLSEFLSATQLTNLTELFTLRCRREMYSRVFYSDVTNALFALLVRSSAHDSGQDKTPSESHNLNLRVNNYSATHVTISWDQTSAAQMSATFDNLTDTSTTENNSGVMLLRVSQDTRQRPDSDSSVTKALPSKGAYTIRNLLPDTQYRIRLDPAEPIIDSTSATTPQGTEIKVQTPPEPVFELDRESVGKNLVVDNQNLTATNTVNKKWHSVRTSVAFEEGIHSWQVRLDTCVSKNIFIGVCTADASMDNYVGSDAYGYGFLANKAIWHNKAKLHSYGEIFKQGDVIQVTLDCNARALAFSRNGEYLGIAATNMRAGTNRADNDGNCKWFPAFSMYNKDDKVTLIPPPAATTFATKDGRSQNASTLELIEAMQSVLTYQRHVTGVDISCTRLFEKAFEEFDHWRRGEVLFRETCLGQVIAISKSKSIKEKYGLAFGDTVFTSKGQCTVLGEYRHELWYEVDEGGGSSLYGTASPSQLASWSLSTYREMLESPDEYPLHRLHKYKESSEADSVEHQTSSDITEHDEFSFQSFVDAQMKWCENGDVAGADSKIIAKLDAIASSQSSNSAVLLSYADISMALLLERSYGTRAELRANQVLARIGFLLHVNRCLYRVVRLAIPRNIFATSLGVPESPECLTKSNLKEPPIGCMEYPQVSPVAALLNSPHWTAEDPSAFSQIAIVAGQLLFSSQKEKLIERELDRTMTTSRTLDSVQDPCENEDVGDLPVVKIRYPFSTGIPFWECSSAMLKRKTRFWLPKVIESSIFVQLAKQLTAQDARQWRRSSTQPFEAIPISQTFRVRIEKQPTESSGEIGQDEFDQQQQDEDDEDQLQQPSSKQTAKYLNLFESAVREIQSPSFPLFAPVQGIGKPLQLDVNLELFSPIALAHSRMPSSQLLLWYFCFGQILGITWRSKLLLPLQFITTSFWEELVDSLRNEDRNSVRDVSICAIRDGFFSIIPSRCVVLLSGNNSSLRELLSDLDVNFVTRLERHATYSVSRQRHHDSFWNVVNAFTSVERRMLEQFVNSERRRNTKRGEVTQDTDNSANFVLEMADALADGRDHPDSCYPVVVSTGQQSSRLHLPAYSSAQTLRQKLLLAMTNVPFV</sequence>
<dbReference type="SUPFAM" id="SSF49899">
    <property type="entry name" value="Concanavalin A-like lectins/glucanases"/>
    <property type="match status" value="2"/>
</dbReference>
<dbReference type="InterPro" id="IPR043136">
    <property type="entry name" value="B30.2/SPRY_sf"/>
</dbReference>
<comment type="caution">
    <text evidence="3">Lacks conserved residue(s) required for the propagation of feature annotation.</text>
</comment>
<dbReference type="Gene3D" id="3.30.2410.10">
    <property type="entry name" value="Hect, E3 ligase catalytic domain"/>
    <property type="match status" value="1"/>
</dbReference>
<feature type="region of interest" description="Disordered" evidence="5">
    <location>
        <begin position="2678"/>
        <end position="2703"/>
    </location>
</feature>
<dbReference type="Gene3D" id="2.130.10.30">
    <property type="entry name" value="Regulator of chromosome condensation 1/beta-lactamase-inhibitor protein II"/>
    <property type="match status" value="3"/>
</dbReference>
<dbReference type="Gene3D" id="2.60.120.920">
    <property type="match status" value="2"/>
</dbReference>
<feature type="domain" description="HECT" evidence="7">
    <location>
        <begin position="4059"/>
        <end position="4241"/>
    </location>
</feature>
<dbReference type="Pfam" id="PF00632">
    <property type="entry name" value="HECT"/>
    <property type="match status" value="1"/>
</dbReference>
<dbReference type="InterPro" id="IPR000569">
    <property type="entry name" value="HECT_dom"/>
</dbReference>
<dbReference type="GO" id="GO:0004842">
    <property type="term" value="F:ubiquitin-protein transferase activity"/>
    <property type="evidence" value="ECO:0007669"/>
    <property type="project" value="InterPro"/>
</dbReference>
<feature type="compositionally biased region" description="Polar residues" evidence="5">
    <location>
        <begin position="732"/>
        <end position="741"/>
    </location>
</feature>
<feature type="repeat" description="RCC1" evidence="4">
    <location>
        <begin position="600"/>
        <end position="651"/>
    </location>
</feature>
<dbReference type="InterPro" id="IPR000408">
    <property type="entry name" value="Reg_chr_condens"/>
</dbReference>
<comment type="caution">
    <text evidence="8">The sequence shown here is derived from an EMBL/GenBank/DDBJ whole genome shotgun (WGS) entry which is preliminary data.</text>
</comment>
<dbReference type="SMART" id="SM00449">
    <property type="entry name" value="SPRY"/>
    <property type="match status" value="2"/>
</dbReference>
<dbReference type="Proteomes" id="UP000602510">
    <property type="component" value="Unassembled WGS sequence"/>
</dbReference>
<dbReference type="InterPro" id="IPR035983">
    <property type="entry name" value="Hect_E3_ubiquitin_ligase"/>
</dbReference>
<evidence type="ECO:0000256" key="1">
    <source>
        <dbReference type="ARBA" id="ARBA00022737"/>
    </source>
</evidence>
<accession>A0A833SU25</accession>
<dbReference type="InterPro" id="IPR013320">
    <property type="entry name" value="ConA-like_dom_sf"/>
</dbReference>
<protein>
    <submittedName>
        <fullName evidence="8">HECT domain-containing protein</fullName>
    </submittedName>
</protein>
<gene>
    <name evidence="8" type="ORF">GN244_ATG09900</name>
</gene>
<dbReference type="SUPFAM" id="SSF50985">
    <property type="entry name" value="RCC1/BLIP-II"/>
    <property type="match status" value="2"/>
</dbReference>
<feature type="domain" description="B30.2/SPRY" evidence="6">
    <location>
        <begin position="3301"/>
        <end position="3492"/>
    </location>
</feature>
<evidence type="ECO:0000256" key="3">
    <source>
        <dbReference type="PROSITE-ProRule" id="PRU00104"/>
    </source>
</evidence>
<dbReference type="InterPro" id="IPR009091">
    <property type="entry name" value="RCC1/BLIP-II"/>
</dbReference>
<feature type="repeat" description="RCC1" evidence="4">
    <location>
        <begin position="482"/>
        <end position="537"/>
    </location>
</feature>
<name>A0A833SU25_PHYIN</name>
<evidence type="ECO:0000259" key="6">
    <source>
        <dbReference type="PROSITE" id="PS50188"/>
    </source>
</evidence>